<name>A0A7C9CAV5_OPUST</name>
<dbReference type="Gene3D" id="2.40.50.100">
    <property type="match status" value="1"/>
</dbReference>
<protein>
    <submittedName>
        <fullName evidence="1">Uncharacterized protein</fullName>
    </submittedName>
</protein>
<dbReference type="EMBL" id="GISG01004046">
    <property type="protein sequence ID" value="MBA4614761.1"/>
    <property type="molecule type" value="Transcribed_RNA"/>
</dbReference>
<proteinExistence type="predicted"/>
<dbReference type="AlphaFoldDB" id="A0A7C9CAV5"/>
<dbReference type="SUPFAM" id="SSF64484">
    <property type="entry name" value="beta and beta-prime subunits of DNA dependent RNA-polymerase"/>
    <property type="match status" value="1"/>
</dbReference>
<organism evidence="1">
    <name type="scientific">Opuntia streptacantha</name>
    <name type="common">Prickly pear cactus</name>
    <name type="synonym">Opuntia cardona</name>
    <dbReference type="NCBI Taxonomy" id="393608"/>
    <lineage>
        <taxon>Eukaryota</taxon>
        <taxon>Viridiplantae</taxon>
        <taxon>Streptophyta</taxon>
        <taxon>Embryophyta</taxon>
        <taxon>Tracheophyta</taxon>
        <taxon>Spermatophyta</taxon>
        <taxon>Magnoliopsida</taxon>
        <taxon>eudicotyledons</taxon>
        <taxon>Gunneridae</taxon>
        <taxon>Pentapetalae</taxon>
        <taxon>Caryophyllales</taxon>
        <taxon>Cactineae</taxon>
        <taxon>Cactaceae</taxon>
        <taxon>Opuntioideae</taxon>
        <taxon>Opuntia</taxon>
    </lineage>
</organism>
<evidence type="ECO:0000313" key="1">
    <source>
        <dbReference type="EMBL" id="MBA4614761.1"/>
    </source>
</evidence>
<sequence length="101" mass="11514">MSCVLKTTQEGYSGSSFPFPHPALPVYTPHADHDEANHEGKVIHMNTDKIILSGHRDTLTSPLITYQRFNINTCIHQKPWIPQDKCIKKGQILVNVWSSFR</sequence>
<reference evidence="1" key="2">
    <citation type="submission" date="2020-07" db="EMBL/GenBank/DDBJ databases">
        <authorList>
            <person name="Vera ALvarez R."/>
            <person name="Arias-Moreno D.M."/>
            <person name="Jimenez-Jacinto V."/>
            <person name="Jimenez-Bremont J.F."/>
            <person name="Swaminathan K."/>
            <person name="Moose S.P."/>
            <person name="Guerrero-Gonzalez M.L."/>
            <person name="Marino-Ramirez L."/>
            <person name="Landsman D."/>
            <person name="Rodriguez-Kessler M."/>
            <person name="Delgado-Sanchez P."/>
        </authorList>
    </citation>
    <scope>NUCLEOTIDE SEQUENCE</scope>
    <source>
        <tissue evidence="1">Cladode</tissue>
    </source>
</reference>
<accession>A0A7C9CAV5</accession>
<reference evidence="1" key="1">
    <citation type="journal article" date="2013" name="J. Plant Res.">
        <title>Effect of fungi and light on seed germination of three Opuntia species from semiarid lands of central Mexico.</title>
        <authorList>
            <person name="Delgado-Sanchez P."/>
            <person name="Jimenez-Bremont J.F."/>
            <person name="Guerrero-Gonzalez Mde L."/>
            <person name="Flores J."/>
        </authorList>
    </citation>
    <scope>NUCLEOTIDE SEQUENCE</scope>
    <source>
        <tissue evidence="1">Cladode</tissue>
    </source>
</reference>